<protein>
    <submittedName>
        <fullName evidence="2">Uncharacterized protein</fullName>
    </submittedName>
</protein>
<dbReference type="HOGENOM" id="CLU_3245239_0_0_2"/>
<gene>
    <name evidence="2" type="ORF">HALLA_11260</name>
</gene>
<sequence length="42" mass="4777">MSEASIRREPKTTSGRPRTSEWTRERPQELVIGSNQFVTGSN</sequence>
<evidence type="ECO:0000313" key="2">
    <source>
        <dbReference type="EMBL" id="AHG00887.1"/>
    </source>
</evidence>
<feature type="compositionally biased region" description="Basic and acidic residues" evidence="1">
    <location>
        <begin position="18"/>
        <end position="27"/>
    </location>
</feature>
<dbReference type="Proteomes" id="UP000019024">
    <property type="component" value="Chromosome"/>
</dbReference>
<dbReference type="EMBL" id="CP007055">
    <property type="protein sequence ID" value="AHG00887.1"/>
    <property type="molecule type" value="Genomic_DNA"/>
</dbReference>
<keyword evidence="3" id="KW-1185">Reference proteome</keyword>
<dbReference type="AlphaFoldDB" id="W0JUB2"/>
<evidence type="ECO:0000313" key="3">
    <source>
        <dbReference type="Proteomes" id="UP000019024"/>
    </source>
</evidence>
<feature type="compositionally biased region" description="Basic and acidic residues" evidence="1">
    <location>
        <begin position="1"/>
        <end position="11"/>
    </location>
</feature>
<dbReference type="KEGG" id="hlr:HALLA_11260"/>
<name>W0JUB2_9EURY</name>
<feature type="region of interest" description="Disordered" evidence="1">
    <location>
        <begin position="1"/>
        <end position="27"/>
    </location>
</feature>
<reference evidence="2 3" key="1">
    <citation type="submission" date="2014-01" db="EMBL/GenBank/DDBJ databases">
        <authorList>
            <consortium name="DOE Joint Genome Institute"/>
            <person name="Anderson I."/>
            <person name="Huntemann M."/>
            <person name="Han J."/>
            <person name="Chen A."/>
            <person name="Kyrpides N."/>
            <person name="Mavromatis K."/>
            <person name="Markowitz V."/>
            <person name="Palaniappan K."/>
            <person name="Ivanova N."/>
            <person name="Schaumberg A."/>
            <person name="Pati A."/>
            <person name="Liolios K."/>
            <person name="Nordberg H.P."/>
            <person name="Cantor M.N."/>
            <person name="Hua S.X."/>
            <person name="Woyke T."/>
        </authorList>
    </citation>
    <scope>NUCLEOTIDE SEQUENCE [LARGE SCALE GENOMIC DNA]</scope>
    <source>
        <strain evidence="2 3">XH-48</strain>
    </source>
</reference>
<evidence type="ECO:0000256" key="1">
    <source>
        <dbReference type="SAM" id="MobiDB-lite"/>
    </source>
</evidence>
<proteinExistence type="predicted"/>
<organism evidence="2 3">
    <name type="scientific">Halostagnicola larsenii XH-48</name>
    <dbReference type="NCBI Taxonomy" id="797299"/>
    <lineage>
        <taxon>Archaea</taxon>
        <taxon>Methanobacteriati</taxon>
        <taxon>Methanobacteriota</taxon>
        <taxon>Stenosarchaea group</taxon>
        <taxon>Halobacteria</taxon>
        <taxon>Halobacteriales</taxon>
        <taxon>Natrialbaceae</taxon>
        <taxon>Halostagnicola</taxon>
    </lineage>
</organism>
<dbReference type="STRING" id="797299.HALLA_11260"/>
<accession>W0JUB2</accession>